<evidence type="ECO:0000313" key="3">
    <source>
        <dbReference type="Proteomes" id="UP000297693"/>
    </source>
</evidence>
<gene>
    <name evidence="2" type="ORF">EHQ58_05165</name>
</gene>
<feature type="domain" description="PIN" evidence="1">
    <location>
        <begin position="5"/>
        <end position="136"/>
    </location>
</feature>
<dbReference type="Gene3D" id="3.40.50.1010">
    <property type="entry name" value="5'-nuclease"/>
    <property type="match status" value="1"/>
</dbReference>
<name>A0A4R9K7B8_9LEPT</name>
<proteinExistence type="predicted"/>
<organism evidence="2 3">
    <name type="scientific">Leptospira ognonensis</name>
    <dbReference type="NCBI Taxonomy" id="2484945"/>
    <lineage>
        <taxon>Bacteria</taxon>
        <taxon>Pseudomonadati</taxon>
        <taxon>Spirochaetota</taxon>
        <taxon>Spirochaetia</taxon>
        <taxon>Leptospirales</taxon>
        <taxon>Leptospiraceae</taxon>
        <taxon>Leptospira</taxon>
    </lineage>
</organism>
<keyword evidence="3" id="KW-1185">Reference proteome</keyword>
<sequence>MIQYFETSIILSLILEDDFHEKASKIWNQKNDVVCSILTAIEATIVLRRFYKSNKSKLTSNWLSKNEKRLNEILSECSLVKIDDSILSIVELKKEISDCRSLDAIHIATAIFLKDKFNDSKLQFYSFDNRVNEVAKKLGLKPHGV</sequence>
<protein>
    <submittedName>
        <fullName evidence="2">PIN domain-containing protein</fullName>
    </submittedName>
</protein>
<dbReference type="AlphaFoldDB" id="A0A4R9K7B8"/>
<dbReference type="RefSeq" id="WP_135622815.1">
    <property type="nucleotide sequence ID" value="NZ_RQGD01000015.1"/>
</dbReference>
<evidence type="ECO:0000313" key="2">
    <source>
        <dbReference type="EMBL" id="TGL61537.1"/>
    </source>
</evidence>
<dbReference type="Pfam" id="PF01850">
    <property type="entry name" value="PIN"/>
    <property type="match status" value="1"/>
</dbReference>
<dbReference type="Proteomes" id="UP000297693">
    <property type="component" value="Unassembled WGS sequence"/>
</dbReference>
<accession>A0A4R9K7B8</accession>
<dbReference type="InterPro" id="IPR029060">
    <property type="entry name" value="PIN-like_dom_sf"/>
</dbReference>
<evidence type="ECO:0000259" key="1">
    <source>
        <dbReference type="Pfam" id="PF01850"/>
    </source>
</evidence>
<dbReference type="InterPro" id="IPR002716">
    <property type="entry name" value="PIN_dom"/>
</dbReference>
<dbReference type="EMBL" id="RQGD01000015">
    <property type="protein sequence ID" value="TGL61537.1"/>
    <property type="molecule type" value="Genomic_DNA"/>
</dbReference>
<dbReference type="CDD" id="cd09874">
    <property type="entry name" value="PIN_MT3492-like"/>
    <property type="match status" value="1"/>
</dbReference>
<dbReference type="SUPFAM" id="SSF88723">
    <property type="entry name" value="PIN domain-like"/>
    <property type="match status" value="1"/>
</dbReference>
<dbReference type="OrthoDB" id="338086at2"/>
<reference evidence="2" key="1">
    <citation type="journal article" date="2019" name="PLoS Negl. Trop. Dis.">
        <title>Revisiting the worldwide diversity of Leptospira species in the environment.</title>
        <authorList>
            <person name="Vincent A.T."/>
            <person name="Schiettekatte O."/>
            <person name="Bourhy P."/>
            <person name="Veyrier F.J."/>
            <person name="Picardeau M."/>
        </authorList>
    </citation>
    <scope>NUCLEOTIDE SEQUENCE [LARGE SCALE GENOMIC DNA]</scope>
    <source>
        <strain evidence="2">201702476</strain>
    </source>
</reference>
<comment type="caution">
    <text evidence="2">The sequence shown here is derived from an EMBL/GenBank/DDBJ whole genome shotgun (WGS) entry which is preliminary data.</text>
</comment>